<accession>A0ABS2JYH1</accession>
<dbReference type="SUPFAM" id="SSF53335">
    <property type="entry name" value="S-adenosyl-L-methionine-dependent methyltransferases"/>
    <property type="match status" value="1"/>
</dbReference>
<dbReference type="PIRSF" id="PIRSF018005">
    <property type="entry name" value="UCP018005"/>
    <property type="match status" value="1"/>
</dbReference>
<dbReference type="GO" id="GO:0052706">
    <property type="term" value="F:L-histidine N(alpha)-methyltransferase activity"/>
    <property type="evidence" value="ECO:0007669"/>
    <property type="project" value="UniProtKB-EC"/>
</dbReference>
<dbReference type="InterPro" id="IPR029063">
    <property type="entry name" value="SAM-dependent_MTases_sf"/>
</dbReference>
<dbReference type="NCBIfam" id="TIGR03438">
    <property type="entry name" value="egtD_ergothio"/>
    <property type="match status" value="1"/>
</dbReference>
<keyword evidence="5" id="KW-1185">Reference proteome</keyword>
<dbReference type="PANTHER" id="PTHR43397">
    <property type="entry name" value="ERGOTHIONEINE BIOSYNTHESIS PROTEIN 1"/>
    <property type="match status" value="1"/>
</dbReference>
<protein>
    <submittedName>
        <fullName evidence="4">L-histidine N(Alpha)-methyltransferase</fullName>
        <ecNumber evidence="4">2.1.1.44</ecNumber>
    </submittedName>
</protein>
<dbReference type="InterPro" id="IPR017804">
    <property type="entry name" value="MeTrfase_EgtD-like"/>
</dbReference>
<gene>
    <name evidence="4" type="primary">egtD</name>
    <name evidence="4" type="ORF">ISP19_01450</name>
</gene>
<feature type="domain" description="Histidine-specific methyltransferase SAM-dependent" evidence="3">
    <location>
        <begin position="19"/>
        <end position="317"/>
    </location>
</feature>
<dbReference type="InterPro" id="IPR035094">
    <property type="entry name" value="EgtD"/>
</dbReference>
<sequence length="321" mass="35823">MNFMSDMDLVEPTLGDLAFRKDVLSGLSQLQPAIPPRWFYDHRGSELFEDITRLPEYYPTRAEREILHTHGHDMARLIGPGRTVVEYGSGSSAKTPLLLSAVEPCAYVPIDISGEFLMESAGALREQFPGLPIHPVQADFSSQVSLPASMQPPYLGFFPGSTIGNLLVTEAVDLLRRMAKTLGPDAMLLIGIDRVKDERILLPAYDDAQGVTAQFNLNLLERINRDLDGTIPLNAFRHRARWNTKQSRVEMHLEAMRDVSFKVDGYAFKMQARQTIHTENSHKYDPRGAAVLLSAGGWLPMHEWTDASGLFSVFLARAVSN</sequence>
<keyword evidence="2 4" id="KW-0808">Transferase</keyword>
<dbReference type="GO" id="GO:0032259">
    <property type="term" value="P:methylation"/>
    <property type="evidence" value="ECO:0007669"/>
    <property type="project" value="UniProtKB-KW"/>
</dbReference>
<comment type="caution">
    <text evidence="4">The sequence shown here is derived from an EMBL/GenBank/DDBJ whole genome shotgun (WGS) entry which is preliminary data.</text>
</comment>
<dbReference type="Gene3D" id="3.40.50.150">
    <property type="entry name" value="Vaccinia Virus protein VP39"/>
    <property type="match status" value="1"/>
</dbReference>
<dbReference type="RefSeq" id="WP_204678896.1">
    <property type="nucleotide sequence ID" value="NZ_BSNR01000022.1"/>
</dbReference>
<proteinExistence type="predicted"/>
<dbReference type="EMBL" id="JADIKE010000020">
    <property type="protein sequence ID" value="MBM7124031.1"/>
    <property type="molecule type" value="Genomic_DNA"/>
</dbReference>
<dbReference type="Pfam" id="PF10017">
    <property type="entry name" value="Methyltransf_33"/>
    <property type="match status" value="1"/>
</dbReference>
<evidence type="ECO:0000313" key="5">
    <source>
        <dbReference type="Proteomes" id="UP001430149"/>
    </source>
</evidence>
<keyword evidence="1 4" id="KW-0489">Methyltransferase</keyword>
<dbReference type="PANTHER" id="PTHR43397:SF1">
    <property type="entry name" value="ERGOTHIONEINE BIOSYNTHESIS PROTEIN 1"/>
    <property type="match status" value="1"/>
</dbReference>
<evidence type="ECO:0000256" key="1">
    <source>
        <dbReference type="ARBA" id="ARBA00022603"/>
    </source>
</evidence>
<reference evidence="4" key="1">
    <citation type="submission" date="2020-10" db="EMBL/GenBank/DDBJ databases">
        <title>Phylogeny of dyella-like bacteria.</title>
        <authorList>
            <person name="Fu J."/>
        </authorList>
    </citation>
    <scope>NUCLEOTIDE SEQUENCE</scope>
    <source>
        <strain evidence="4">DHOC52</strain>
    </source>
</reference>
<dbReference type="Proteomes" id="UP001430149">
    <property type="component" value="Unassembled WGS sequence"/>
</dbReference>
<dbReference type="InterPro" id="IPR019257">
    <property type="entry name" value="MeTrfase_dom"/>
</dbReference>
<evidence type="ECO:0000313" key="4">
    <source>
        <dbReference type="EMBL" id="MBM7124031.1"/>
    </source>
</evidence>
<dbReference type="EC" id="2.1.1.44" evidence="4"/>
<dbReference type="InterPro" id="IPR051128">
    <property type="entry name" value="EgtD_Methyltrsf_superfamily"/>
</dbReference>
<evidence type="ECO:0000256" key="2">
    <source>
        <dbReference type="ARBA" id="ARBA00022679"/>
    </source>
</evidence>
<evidence type="ECO:0000259" key="3">
    <source>
        <dbReference type="Pfam" id="PF10017"/>
    </source>
</evidence>
<organism evidence="4 5">
    <name type="scientific">Dyella flava</name>
    <dbReference type="NCBI Taxonomy" id="1920170"/>
    <lineage>
        <taxon>Bacteria</taxon>
        <taxon>Pseudomonadati</taxon>
        <taxon>Pseudomonadota</taxon>
        <taxon>Gammaproteobacteria</taxon>
        <taxon>Lysobacterales</taxon>
        <taxon>Rhodanobacteraceae</taxon>
        <taxon>Dyella</taxon>
    </lineage>
</organism>
<name>A0ABS2JYH1_9GAMM</name>